<gene>
    <name evidence="1" type="ORF">SAMN02746091_02658</name>
</gene>
<dbReference type="NCBIfam" id="TIGR01563">
    <property type="entry name" value="gp16_SPP1"/>
    <property type="match status" value="1"/>
</dbReference>
<dbReference type="EMBL" id="FQVG01000101">
    <property type="protein sequence ID" value="SHF50233.1"/>
    <property type="molecule type" value="Genomic_DNA"/>
</dbReference>
<dbReference type="Pfam" id="PF05521">
    <property type="entry name" value="Phage_HCP"/>
    <property type="match status" value="1"/>
</dbReference>
<evidence type="ECO:0000313" key="2">
    <source>
        <dbReference type="Proteomes" id="UP000184423"/>
    </source>
</evidence>
<dbReference type="AlphaFoldDB" id="A0A1M5C659"/>
<protein>
    <submittedName>
        <fullName evidence="1">Phage head-tail adaptor, putative, SPP1 family</fullName>
    </submittedName>
</protein>
<dbReference type="RefSeq" id="WP_143290298.1">
    <property type="nucleotide sequence ID" value="NZ_FQVG01000101.1"/>
</dbReference>
<keyword evidence="2" id="KW-1185">Reference proteome</keyword>
<evidence type="ECO:0000313" key="1">
    <source>
        <dbReference type="EMBL" id="SHF50233.1"/>
    </source>
</evidence>
<dbReference type="Proteomes" id="UP000184423">
    <property type="component" value="Unassembled WGS sequence"/>
</dbReference>
<dbReference type="InterPro" id="IPR038666">
    <property type="entry name" value="SSP1_head-tail_sf"/>
</dbReference>
<sequence length="108" mass="12687">MNIGDMRHRITILKPVKATDDNGFETETYENFKTVWASISNLYGREYFEAATLNAEKTVKFTIRYIDGIDNSMRISFRGKQYEITFIDNIKYENRFIEIRALEVESIG</sequence>
<organism evidence="1 2">
    <name type="scientific">Caloramator proteoclasticus DSM 10124</name>
    <dbReference type="NCBI Taxonomy" id="1121262"/>
    <lineage>
        <taxon>Bacteria</taxon>
        <taxon>Bacillati</taxon>
        <taxon>Bacillota</taxon>
        <taxon>Clostridia</taxon>
        <taxon>Eubacteriales</taxon>
        <taxon>Clostridiaceae</taxon>
        <taxon>Caloramator</taxon>
    </lineage>
</organism>
<name>A0A1M5C659_9CLOT</name>
<dbReference type="InterPro" id="IPR008767">
    <property type="entry name" value="Phage_SPP1_head-tail_adaptor"/>
</dbReference>
<dbReference type="Gene3D" id="2.40.10.270">
    <property type="entry name" value="Bacteriophage SPP1 head-tail adaptor protein"/>
    <property type="match status" value="1"/>
</dbReference>
<accession>A0A1M5C659</accession>
<proteinExistence type="predicted"/>
<reference evidence="2" key="1">
    <citation type="submission" date="2016-11" db="EMBL/GenBank/DDBJ databases">
        <authorList>
            <person name="Varghese N."/>
            <person name="Submissions S."/>
        </authorList>
    </citation>
    <scope>NUCLEOTIDE SEQUENCE [LARGE SCALE GENOMIC DNA]</scope>
    <source>
        <strain evidence="2">DSM 10124</strain>
    </source>
</reference>